<keyword evidence="11" id="KW-1185">Reference proteome</keyword>
<dbReference type="EC" id="2.3.1.181" evidence="5"/>
<dbReference type="EMBL" id="CAJVAF010000029">
    <property type="protein sequence ID" value="CAG7589225.1"/>
    <property type="molecule type" value="Genomic_DNA"/>
</dbReference>
<dbReference type="NCBIfam" id="NF010921">
    <property type="entry name" value="PRK14341.1"/>
    <property type="match status" value="1"/>
</dbReference>
<evidence type="ECO:0000256" key="3">
    <source>
        <dbReference type="ARBA" id="ARBA00022679"/>
    </source>
</evidence>
<evidence type="ECO:0000256" key="4">
    <source>
        <dbReference type="ARBA" id="ARBA00023315"/>
    </source>
</evidence>
<dbReference type="NCBIfam" id="TIGR00214">
    <property type="entry name" value="lipB"/>
    <property type="match status" value="1"/>
</dbReference>
<gene>
    <name evidence="10" type="ORF">MHYMCMPASI_00114</name>
</gene>
<feature type="domain" description="BPL/LPL catalytic" evidence="9">
    <location>
        <begin position="42"/>
        <end position="225"/>
    </location>
</feature>
<feature type="binding site" evidence="7">
    <location>
        <begin position="81"/>
        <end position="88"/>
    </location>
    <ligand>
        <name>substrate</name>
    </ligand>
</feature>
<comment type="similarity">
    <text evidence="2 5">Belongs to the LipB family.</text>
</comment>
<feature type="binding site" evidence="7">
    <location>
        <begin position="169"/>
        <end position="171"/>
    </location>
    <ligand>
        <name>substrate</name>
    </ligand>
</feature>
<evidence type="ECO:0000313" key="10">
    <source>
        <dbReference type="EMBL" id="CAG7589225.1"/>
    </source>
</evidence>
<comment type="function">
    <text evidence="5">Catalyzes the transfer of endogenously produced octanoic acid from octanoyl-acyl-carrier-protein onto the lipoyl domains of lipoate-dependent enzymes. Lipoyl-ACP can also act as a substrate although octanoyl-ACP is likely to be the physiological substrate.</text>
</comment>
<dbReference type="InterPro" id="IPR020605">
    <property type="entry name" value="Octanoyltransferase_CS"/>
</dbReference>
<dbReference type="InterPro" id="IPR004143">
    <property type="entry name" value="BPL_LPL_catalytic"/>
</dbReference>
<keyword evidence="5" id="KW-0496">Mitochondrion</keyword>
<reference evidence="10" key="1">
    <citation type="submission" date="2021-06" db="EMBL/GenBank/DDBJ databases">
        <authorList>
            <person name="Nardi T."/>
            <person name="Nardi T."/>
        </authorList>
    </citation>
    <scope>NUCLEOTIDE SEQUENCE</scope>
</reference>
<dbReference type="InterPro" id="IPR000544">
    <property type="entry name" value="Octanoyltransferase"/>
</dbReference>
<evidence type="ECO:0000256" key="6">
    <source>
        <dbReference type="PIRSR" id="PIRSR016262-1"/>
    </source>
</evidence>
<dbReference type="Gene3D" id="3.30.930.10">
    <property type="entry name" value="Bira Bifunctional Protein, Domain 2"/>
    <property type="match status" value="1"/>
</dbReference>
<dbReference type="HAMAP" id="MF_00013">
    <property type="entry name" value="LipB"/>
    <property type="match status" value="1"/>
</dbReference>
<keyword evidence="3 5" id="KW-0808">Transferase</keyword>
<evidence type="ECO:0000259" key="9">
    <source>
        <dbReference type="PROSITE" id="PS51733"/>
    </source>
</evidence>
<dbReference type="SUPFAM" id="SSF55681">
    <property type="entry name" value="Class II aaRS and biotin synthetases"/>
    <property type="match status" value="1"/>
</dbReference>
<comment type="caution">
    <text evidence="10">The sequence shown here is derived from an EMBL/GenBank/DDBJ whole genome shotgun (WGS) entry which is preliminary data.</text>
</comment>
<proteinExistence type="inferred from homology"/>
<feature type="binding site" evidence="7">
    <location>
        <begin position="156"/>
        <end position="158"/>
    </location>
    <ligand>
        <name>substrate</name>
    </ligand>
</feature>
<comment type="pathway">
    <text evidence="1 5">Protein modification; protein lipoylation via endogenous pathway; protein N(6)-(lipoyl)lysine from octanoyl-[acyl-carrier-protein]: step 1/2.</text>
</comment>
<comment type="subcellular location">
    <subcellularLocation>
        <location evidence="5">Mitochondrion</location>
    </subcellularLocation>
</comment>
<name>A0A8S4BZN1_9ACAR</name>
<dbReference type="GO" id="GO:0009249">
    <property type="term" value="P:protein lipoylation"/>
    <property type="evidence" value="ECO:0007669"/>
    <property type="project" value="InterPro"/>
</dbReference>
<evidence type="ECO:0000256" key="5">
    <source>
        <dbReference type="PIRNR" id="PIRNR016262"/>
    </source>
</evidence>
<dbReference type="InterPro" id="IPR045864">
    <property type="entry name" value="aa-tRNA-synth_II/BPL/LPL"/>
</dbReference>
<accession>A0A8S4BZN1</accession>
<keyword evidence="4 5" id="KW-0012">Acyltransferase</keyword>
<dbReference type="Proteomes" id="UP000837675">
    <property type="component" value="Unassembled WGS sequence"/>
</dbReference>
<dbReference type="PANTHER" id="PTHR10993">
    <property type="entry name" value="OCTANOYLTRANSFERASE"/>
    <property type="match status" value="1"/>
</dbReference>
<evidence type="ECO:0000256" key="8">
    <source>
        <dbReference type="PIRSR" id="PIRSR016262-3"/>
    </source>
</evidence>
<dbReference type="PIRSF" id="PIRSF016262">
    <property type="entry name" value="LPLase"/>
    <property type="match status" value="1"/>
</dbReference>
<feature type="active site" description="Acyl-thioester intermediate" evidence="6">
    <location>
        <position position="187"/>
    </location>
</feature>
<organism evidence="10 11">
    <name type="scientific">Hyalomma marginatum</name>
    <dbReference type="NCBI Taxonomy" id="34627"/>
    <lineage>
        <taxon>Eukaryota</taxon>
        <taxon>Metazoa</taxon>
        <taxon>Ecdysozoa</taxon>
        <taxon>Arthropoda</taxon>
        <taxon>Chelicerata</taxon>
        <taxon>Arachnida</taxon>
        <taxon>Acari</taxon>
        <taxon>Parasitiformes</taxon>
        <taxon>Ixodida</taxon>
        <taxon>Ixodoidea</taxon>
        <taxon>Ixodidae</taxon>
        <taxon>Hyalomminae</taxon>
        <taxon>Hyalomma</taxon>
    </lineage>
</organism>
<dbReference type="GO" id="GO:0033819">
    <property type="term" value="F:lipoyl(octanoyl) transferase activity"/>
    <property type="evidence" value="ECO:0007669"/>
    <property type="project" value="UniProtKB-EC"/>
</dbReference>
<evidence type="ECO:0000256" key="1">
    <source>
        <dbReference type="ARBA" id="ARBA00004821"/>
    </source>
</evidence>
<dbReference type="PROSITE" id="PS01313">
    <property type="entry name" value="LIPB"/>
    <property type="match status" value="1"/>
</dbReference>
<comment type="catalytic activity">
    <reaction evidence="5">
        <text>octanoyl-[ACP] + L-lysyl-[protein] = N(6)-octanoyl-L-lysyl-[protein] + holo-[ACP] + H(+)</text>
        <dbReference type="Rhea" id="RHEA:17665"/>
        <dbReference type="Rhea" id="RHEA-COMP:9636"/>
        <dbReference type="Rhea" id="RHEA-COMP:9685"/>
        <dbReference type="Rhea" id="RHEA-COMP:9752"/>
        <dbReference type="Rhea" id="RHEA-COMP:9928"/>
        <dbReference type="ChEBI" id="CHEBI:15378"/>
        <dbReference type="ChEBI" id="CHEBI:29969"/>
        <dbReference type="ChEBI" id="CHEBI:64479"/>
        <dbReference type="ChEBI" id="CHEBI:78463"/>
        <dbReference type="ChEBI" id="CHEBI:78809"/>
        <dbReference type="EC" id="2.3.1.181"/>
    </reaction>
</comment>
<protein>
    <recommendedName>
        <fullName evidence="5">Octanoyl-[acyl-carrier-protein]:protein N-octanoyltransferase LIPT2, mitochondrial</fullName>
        <ecNumber evidence="5">2.3.1.181</ecNumber>
    </recommendedName>
</protein>
<dbReference type="Pfam" id="PF21948">
    <property type="entry name" value="LplA-B_cat"/>
    <property type="match status" value="1"/>
</dbReference>
<dbReference type="PROSITE" id="PS51733">
    <property type="entry name" value="BPL_LPL_CATALYTIC"/>
    <property type="match status" value="1"/>
</dbReference>
<feature type="site" description="Lowers pKa of active site Cys" evidence="8">
    <location>
        <position position="153"/>
    </location>
</feature>
<evidence type="ECO:0000256" key="2">
    <source>
        <dbReference type="ARBA" id="ARBA00007907"/>
    </source>
</evidence>
<evidence type="ECO:0000256" key="7">
    <source>
        <dbReference type="PIRSR" id="PIRSR016262-2"/>
    </source>
</evidence>
<dbReference type="CDD" id="cd16444">
    <property type="entry name" value="LipB"/>
    <property type="match status" value="1"/>
</dbReference>
<sequence>MERSECLFSNSFLSCFSSFDHLVPYTDAISSMASIVDQILNKNHNNVLWFLEHDHLYTAGASAKSSDLIANPQAPIFTTDRGGKYTYHGPGQLIVYTMLDLKSLYHNQPDIKKFVSDICKWLITSLKEVGVHCITDEENIGIWCFDENHNKKKIASIGLKLKKWVTYHGVAINISPDLSKFNFINPCGLSSHSISSLEALGHNIDTSKLRSILIKNFLIMFNIND</sequence>
<dbReference type="PANTHER" id="PTHR10993:SF7">
    <property type="entry name" value="LIPOYLTRANSFERASE 2, MITOCHONDRIAL-RELATED"/>
    <property type="match status" value="1"/>
</dbReference>
<evidence type="ECO:0000313" key="11">
    <source>
        <dbReference type="Proteomes" id="UP000837675"/>
    </source>
</evidence>
<dbReference type="AlphaFoldDB" id="A0A8S4BZN1"/>
<dbReference type="GO" id="GO:0005739">
    <property type="term" value="C:mitochondrion"/>
    <property type="evidence" value="ECO:0007669"/>
    <property type="project" value="UniProtKB-SubCell"/>
</dbReference>